<dbReference type="PANTHER" id="PTHR23504:SF15">
    <property type="entry name" value="MAJOR FACILITATOR SUPERFAMILY (MFS) PROFILE DOMAIN-CONTAINING PROTEIN"/>
    <property type="match status" value="1"/>
</dbReference>
<feature type="transmembrane region" description="Helical" evidence="6">
    <location>
        <begin position="384"/>
        <end position="403"/>
    </location>
</feature>
<dbReference type="Pfam" id="PF07690">
    <property type="entry name" value="MFS_1"/>
    <property type="match status" value="1"/>
</dbReference>
<feature type="domain" description="Major facilitator superfamily (MFS) profile" evidence="7">
    <location>
        <begin position="13"/>
        <end position="408"/>
    </location>
</feature>
<comment type="caution">
    <text evidence="8">The sequence shown here is derived from an EMBL/GenBank/DDBJ whole genome shotgun (WGS) entry which is preliminary data.</text>
</comment>
<feature type="transmembrane region" description="Helical" evidence="6">
    <location>
        <begin position="170"/>
        <end position="190"/>
    </location>
</feature>
<evidence type="ECO:0000256" key="6">
    <source>
        <dbReference type="SAM" id="Phobius"/>
    </source>
</evidence>
<dbReference type="GO" id="GO:0022857">
    <property type="term" value="F:transmembrane transporter activity"/>
    <property type="evidence" value="ECO:0007669"/>
    <property type="project" value="InterPro"/>
</dbReference>
<accession>A3U1K1</accession>
<feature type="transmembrane region" description="Helical" evidence="6">
    <location>
        <begin position="245"/>
        <end position="268"/>
    </location>
</feature>
<keyword evidence="4 6" id="KW-1133">Transmembrane helix</keyword>
<organism evidence="8 9">
    <name type="scientific">Pseudooceanicola batsensis (strain ATCC BAA-863 / DSM 15984 / KCTC 12145 / HTCC2597)</name>
    <name type="common">Oceanicola batsensis</name>
    <dbReference type="NCBI Taxonomy" id="252305"/>
    <lineage>
        <taxon>Bacteria</taxon>
        <taxon>Pseudomonadati</taxon>
        <taxon>Pseudomonadota</taxon>
        <taxon>Alphaproteobacteria</taxon>
        <taxon>Rhodobacterales</taxon>
        <taxon>Paracoccaceae</taxon>
        <taxon>Pseudooceanicola</taxon>
    </lineage>
</organism>
<dbReference type="InterPro" id="IPR020846">
    <property type="entry name" value="MFS_dom"/>
</dbReference>
<keyword evidence="9" id="KW-1185">Reference proteome</keyword>
<evidence type="ECO:0000256" key="2">
    <source>
        <dbReference type="ARBA" id="ARBA00022448"/>
    </source>
</evidence>
<reference evidence="8 9" key="1">
    <citation type="journal article" date="2010" name="J. Bacteriol.">
        <title>Genome sequences of Oceanicola granulosus HTCC2516(T) and Oceanicola batsensis HTCC2597(TDelta).</title>
        <authorList>
            <person name="Thrash J.C."/>
            <person name="Cho J.C."/>
            <person name="Vergin K.L."/>
            <person name="Giovannoni S.J."/>
        </authorList>
    </citation>
    <scope>NUCLEOTIDE SEQUENCE [LARGE SCALE GENOMIC DNA]</scope>
    <source>
        <strain evidence="9">ATCC BAA-863 / DSM 15984 / KCTC 12145 / HTCC2597</strain>
    </source>
</reference>
<dbReference type="InterPro" id="IPR011701">
    <property type="entry name" value="MFS"/>
</dbReference>
<feature type="transmembrane region" description="Helical" evidence="6">
    <location>
        <begin position="141"/>
        <end position="164"/>
    </location>
</feature>
<protein>
    <submittedName>
        <fullName evidence="8">Putative transport transmembrane protein</fullName>
    </submittedName>
</protein>
<dbReference type="InterPro" id="IPR001958">
    <property type="entry name" value="Tet-R_TetA/multi-R_MdtG-like"/>
</dbReference>
<dbReference type="STRING" id="252305.OB2597_00155"/>
<evidence type="ECO:0000256" key="1">
    <source>
        <dbReference type="ARBA" id="ARBA00004141"/>
    </source>
</evidence>
<dbReference type="Gene3D" id="1.20.1250.20">
    <property type="entry name" value="MFS general substrate transporter like domains"/>
    <property type="match status" value="1"/>
</dbReference>
<keyword evidence="5 6" id="KW-0472">Membrane</keyword>
<evidence type="ECO:0000256" key="5">
    <source>
        <dbReference type="ARBA" id="ARBA00023136"/>
    </source>
</evidence>
<dbReference type="AlphaFoldDB" id="A3U1K1"/>
<dbReference type="eggNOG" id="COG2814">
    <property type="taxonomic scope" value="Bacteria"/>
</dbReference>
<comment type="subcellular location">
    <subcellularLocation>
        <location evidence="1">Membrane</location>
        <topology evidence="1">Multi-pass membrane protein</topology>
    </subcellularLocation>
</comment>
<dbReference type="RefSeq" id="WP_009804285.1">
    <property type="nucleotide sequence ID" value="NZ_CH724131.1"/>
</dbReference>
<dbReference type="PROSITE" id="PS50850">
    <property type="entry name" value="MFS"/>
    <property type="match status" value="1"/>
</dbReference>
<feature type="transmembrane region" description="Helical" evidence="6">
    <location>
        <begin position="12"/>
        <end position="32"/>
    </location>
</feature>
<evidence type="ECO:0000313" key="9">
    <source>
        <dbReference type="Proteomes" id="UP000004318"/>
    </source>
</evidence>
<dbReference type="Proteomes" id="UP000004318">
    <property type="component" value="Unassembled WGS sequence"/>
</dbReference>
<dbReference type="SUPFAM" id="SSF103473">
    <property type="entry name" value="MFS general substrate transporter"/>
    <property type="match status" value="1"/>
</dbReference>
<dbReference type="GO" id="GO:0016020">
    <property type="term" value="C:membrane"/>
    <property type="evidence" value="ECO:0007669"/>
    <property type="project" value="UniProtKB-SubCell"/>
</dbReference>
<feature type="transmembrane region" description="Helical" evidence="6">
    <location>
        <begin position="211"/>
        <end position="233"/>
    </location>
</feature>
<evidence type="ECO:0000256" key="3">
    <source>
        <dbReference type="ARBA" id="ARBA00022692"/>
    </source>
</evidence>
<keyword evidence="2" id="KW-0813">Transport</keyword>
<evidence type="ECO:0000313" key="8">
    <source>
        <dbReference type="EMBL" id="EAQ01782.1"/>
    </source>
</evidence>
<dbReference type="PRINTS" id="PR01035">
    <property type="entry name" value="TCRTETA"/>
</dbReference>
<keyword evidence="3 6" id="KW-0812">Transmembrane</keyword>
<dbReference type="EMBL" id="AAMO01000010">
    <property type="protein sequence ID" value="EAQ01782.1"/>
    <property type="molecule type" value="Genomic_DNA"/>
</dbReference>
<evidence type="ECO:0000259" key="7">
    <source>
        <dbReference type="PROSITE" id="PS50850"/>
    </source>
</evidence>
<sequence>MTDPLRPAVTRKATVFIFATVLIDMIGVGLIWPVIPALLRDVGHAELADASVIGGWMFAAYALAQFLFGPLIGSLSDAYGRRSLLLLAIGGLAVDYVFSALAPTFWLLILGRIIAGICGASHIIATAYLTDITPPEGRARAFGMIGAAFGLGFVIGPALGGLLGEFGPRVPFWAAAALAAANFAFGYAVLPESLPPGKRRPLSLRRANPFGVLRVFRGYPSVLPLTMVLMLYFFAGQVYPTLWTFWGIAAFGWTEATIGATLALFGIMSALTEGLLSGPLVRRMGESRVIVAGLIVAALGAVGFGLAGSLAVVLILLVFVAFEGLVHPCLVSLMTRDVPDDAQGELQGGLASLTNIATLAAVIFYTQVFSWFVRPEAASPMPGAPFLITGGLLALTLLIYLAVRPRGRGHGGLTPPSVPRTIVGQEVP</sequence>
<feature type="transmembrane region" description="Helical" evidence="6">
    <location>
        <begin position="353"/>
        <end position="372"/>
    </location>
</feature>
<dbReference type="PANTHER" id="PTHR23504">
    <property type="entry name" value="MAJOR FACILITATOR SUPERFAMILY DOMAIN-CONTAINING PROTEIN 10"/>
    <property type="match status" value="1"/>
</dbReference>
<evidence type="ECO:0000256" key="4">
    <source>
        <dbReference type="ARBA" id="ARBA00022989"/>
    </source>
</evidence>
<dbReference type="InterPro" id="IPR036259">
    <property type="entry name" value="MFS_trans_sf"/>
</dbReference>
<proteinExistence type="predicted"/>
<feature type="transmembrane region" description="Helical" evidence="6">
    <location>
        <begin position="109"/>
        <end position="129"/>
    </location>
</feature>
<feature type="transmembrane region" description="Helical" evidence="6">
    <location>
        <begin position="52"/>
        <end position="72"/>
    </location>
</feature>
<gene>
    <name evidence="8" type="ORF">OB2597_00155</name>
</gene>
<feature type="transmembrane region" description="Helical" evidence="6">
    <location>
        <begin position="289"/>
        <end position="307"/>
    </location>
</feature>
<dbReference type="OrthoDB" id="9764259at2"/>
<feature type="transmembrane region" description="Helical" evidence="6">
    <location>
        <begin position="313"/>
        <end position="333"/>
    </location>
</feature>
<name>A3U1K1_PSEBH</name>
<dbReference type="HOGENOM" id="CLU_001265_10_11_5"/>
<feature type="transmembrane region" description="Helical" evidence="6">
    <location>
        <begin position="84"/>
        <end position="103"/>
    </location>
</feature>